<dbReference type="KEGG" id="samy:DB32_002196"/>
<dbReference type="STRING" id="927083.DB32_002196"/>
<protein>
    <submittedName>
        <fullName evidence="4">Aliphatic amidase AmiE</fullName>
    </submittedName>
</protein>
<name>A0A0F6YGT3_9BACT</name>
<evidence type="ECO:0000256" key="2">
    <source>
        <dbReference type="ARBA" id="ARBA00022801"/>
    </source>
</evidence>
<accession>A0A0F6YGT3</accession>
<dbReference type="Pfam" id="PF00795">
    <property type="entry name" value="CN_hydrolase"/>
    <property type="match status" value="1"/>
</dbReference>
<dbReference type="Gene3D" id="3.60.110.10">
    <property type="entry name" value="Carbon-nitrogen hydrolase"/>
    <property type="match status" value="1"/>
</dbReference>
<dbReference type="PROSITE" id="PS50263">
    <property type="entry name" value="CN_HYDROLASE"/>
    <property type="match status" value="1"/>
</dbReference>
<keyword evidence="5" id="KW-1185">Reference proteome</keyword>
<dbReference type="PANTHER" id="PTHR23088:SF27">
    <property type="entry name" value="DEAMINATED GLUTATHIONE AMIDASE"/>
    <property type="match status" value="1"/>
</dbReference>
<dbReference type="Proteomes" id="UP000034883">
    <property type="component" value="Chromosome"/>
</dbReference>
<organism evidence="4 5">
    <name type="scientific">Sandaracinus amylolyticus</name>
    <dbReference type="NCBI Taxonomy" id="927083"/>
    <lineage>
        <taxon>Bacteria</taxon>
        <taxon>Pseudomonadati</taxon>
        <taxon>Myxococcota</taxon>
        <taxon>Polyangia</taxon>
        <taxon>Polyangiales</taxon>
        <taxon>Sandaracinaceae</taxon>
        <taxon>Sandaracinus</taxon>
    </lineage>
</organism>
<evidence type="ECO:0000256" key="1">
    <source>
        <dbReference type="ARBA" id="ARBA00010613"/>
    </source>
</evidence>
<dbReference type="SUPFAM" id="SSF56317">
    <property type="entry name" value="Carbon-nitrogen hydrolase"/>
    <property type="match status" value="1"/>
</dbReference>
<dbReference type="InterPro" id="IPR045254">
    <property type="entry name" value="Nit1/2_C-N_Hydrolase"/>
</dbReference>
<dbReference type="InterPro" id="IPR036526">
    <property type="entry name" value="C-N_Hydrolase_sf"/>
</dbReference>
<evidence type="ECO:0000259" key="3">
    <source>
        <dbReference type="PROSITE" id="PS50263"/>
    </source>
</evidence>
<sequence length="290" mass="30800">MMKTKVGVVQMTSTGDVEANLRTVERLVGEAAADGAKLVVIPECFAYLGPENGKLEIAEELPSPEGSAPLSTPGRAATPGGPILARMGELAKRSGAQLVLGGFWEKGASAGKVRNACVHVDEHGAVRAVYRKIHLFDVDLPDGTKLEESATVEPGSELVVADAPFGKLGLSVCYDVRFPELYRGLVDRGAIALAVPAAFTLTTGKDHWHVLLRARAIEAQSYVLAAAQTGHHFGQRRSYGHALICDPWGTILAECGEGEGFATAWIDTTVVEKVRGSLPSLRHRVIGATR</sequence>
<dbReference type="PANTHER" id="PTHR23088">
    <property type="entry name" value="NITRILASE-RELATED"/>
    <property type="match status" value="1"/>
</dbReference>
<evidence type="ECO:0000313" key="5">
    <source>
        <dbReference type="Proteomes" id="UP000034883"/>
    </source>
</evidence>
<proteinExistence type="inferred from homology"/>
<comment type="similarity">
    <text evidence="1">Belongs to the carbon-nitrogen hydrolase superfamily. NIT1/NIT2 family.</text>
</comment>
<dbReference type="EMBL" id="CP011125">
    <property type="protein sequence ID" value="AKF05047.1"/>
    <property type="molecule type" value="Genomic_DNA"/>
</dbReference>
<keyword evidence="2" id="KW-0378">Hydrolase</keyword>
<dbReference type="CDD" id="cd07572">
    <property type="entry name" value="nit"/>
    <property type="match status" value="1"/>
</dbReference>
<dbReference type="GO" id="GO:0016811">
    <property type="term" value="F:hydrolase activity, acting on carbon-nitrogen (but not peptide) bonds, in linear amides"/>
    <property type="evidence" value="ECO:0007669"/>
    <property type="project" value="InterPro"/>
</dbReference>
<gene>
    <name evidence="4" type="ORF">DB32_002196</name>
</gene>
<dbReference type="PROSITE" id="PS01227">
    <property type="entry name" value="UPF0012"/>
    <property type="match status" value="1"/>
</dbReference>
<dbReference type="InterPro" id="IPR001110">
    <property type="entry name" value="UPF0012_CS"/>
</dbReference>
<dbReference type="AlphaFoldDB" id="A0A0F6YGT3"/>
<evidence type="ECO:0000313" key="4">
    <source>
        <dbReference type="EMBL" id="AKF05047.1"/>
    </source>
</evidence>
<dbReference type="InterPro" id="IPR003010">
    <property type="entry name" value="C-N_Hydrolase"/>
</dbReference>
<reference evidence="4 5" key="1">
    <citation type="submission" date="2015-03" db="EMBL/GenBank/DDBJ databases">
        <title>Genome assembly of Sandaracinus amylolyticus DSM 53668.</title>
        <authorList>
            <person name="Sharma G."/>
            <person name="Subramanian S."/>
        </authorList>
    </citation>
    <scope>NUCLEOTIDE SEQUENCE [LARGE SCALE GENOMIC DNA]</scope>
    <source>
        <strain evidence="4 5">DSM 53668</strain>
    </source>
</reference>
<feature type="domain" description="CN hydrolase" evidence="3">
    <location>
        <begin position="4"/>
        <end position="268"/>
    </location>
</feature>